<dbReference type="Proteomes" id="UP001501126">
    <property type="component" value="Unassembled WGS sequence"/>
</dbReference>
<sequence length="134" mass="15285">MEIKSTQVTINASQKEVFDFLKDAQNIYHLLPQDKVTNWEADEKSCSFKVQQAATISLIQDELNEPATIKMVSGAKTPFPFSLTILINEEGEGQSSGYLHFDGKVNTFLKMMVEKPLTNLFNYMSERLKKRFEA</sequence>
<evidence type="ECO:0008006" key="3">
    <source>
        <dbReference type="Google" id="ProtNLM"/>
    </source>
</evidence>
<proteinExistence type="predicted"/>
<organism evidence="1 2">
    <name type="scientific">Wandonia haliotis</name>
    <dbReference type="NCBI Taxonomy" id="574963"/>
    <lineage>
        <taxon>Bacteria</taxon>
        <taxon>Pseudomonadati</taxon>
        <taxon>Bacteroidota</taxon>
        <taxon>Flavobacteriia</taxon>
        <taxon>Flavobacteriales</taxon>
        <taxon>Crocinitomicaceae</taxon>
        <taxon>Wandonia</taxon>
    </lineage>
</organism>
<evidence type="ECO:0000313" key="2">
    <source>
        <dbReference type="Proteomes" id="UP001501126"/>
    </source>
</evidence>
<dbReference type="SUPFAM" id="SSF55961">
    <property type="entry name" value="Bet v1-like"/>
    <property type="match status" value="1"/>
</dbReference>
<name>A0ABN1MSF4_9FLAO</name>
<evidence type="ECO:0000313" key="1">
    <source>
        <dbReference type="EMBL" id="GAA0876238.1"/>
    </source>
</evidence>
<reference evidence="1 2" key="1">
    <citation type="journal article" date="2019" name="Int. J. Syst. Evol. Microbiol.">
        <title>The Global Catalogue of Microorganisms (GCM) 10K type strain sequencing project: providing services to taxonomists for standard genome sequencing and annotation.</title>
        <authorList>
            <consortium name="The Broad Institute Genomics Platform"/>
            <consortium name="The Broad Institute Genome Sequencing Center for Infectious Disease"/>
            <person name="Wu L."/>
            <person name="Ma J."/>
        </authorList>
    </citation>
    <scope>NUCLEOTIDE SEQUENCE [LARGE SCALE GENOMIC DNA]</scope>
    <source>
        <strain evidence="1 2">JCM 16083</strain>
    </source>
</reference>
<dbReference type="InterPro" id="IPR010419">
    <property type="entry name" value="CO_DH_gsu"/>
</dbReference>
<gene>
    <name evidence="1" type="ORF">GCM10009118_26480</name>
</gene>
<accession>A0ABN1MSF4</accession>
<dbReference type="EMBL" id="BAAAFH010000022">
    <property type="protein sequence ID" value="GAA0876238.1"/>
    <property type="molecule type" value="Genomic_DNA"/>
</dbReference>
<keyword evidence="2" id="KW-1185">Reference proteome</keyword>
<dbReference type="RefSeq" id="WP_343788652.1">
    <property type="nucleotide sequence ID" value="NZ_BAAAFH010000022.1"/>
</dbReference>
<protein>
    <recommendedName>
        <fullName evidence="3">SRPBCC family protein</fullName>
    </recommendedName>
</protein>
<dbReference type="Pfam" id="PF06240">
    <property type="entry name" value="COXG"/>
    <property type="match status" value="1"/>
</dbReference>
<comment type="caution">
    <text evidence="1">The sequence shown here is derived from an EMBL/GenBank/DDBJ whole genome shotgun (WGS) entry which is preliminary data.</text>
</comment>